<keyword evidence="2" id="KW-1003">Cell membrane</keyword>
<evidence type="ECO:0000256" key="5">
    <source>
        <dbReference type="ARBA" id="ARBA00023136"/>
    </source>
</evidence>
<comment type="caution">
    <text evidence="7">The sequence shown here is derived from an EMBL/GenBank/DDBJ whole genome shotgun (WGS) entry which is preliminary data.</text>
</comment>
<comment type="subcellular location">
    <subcellularLocation>
        <location evidence="1">Cell membrane</location>
        <topology evidence="1">Multi-pass membrane protein</topology>
    </subcellularLocation>
</comment>
<dbReference type="Pfam" id="PF03706">
    <property type="entry name" value="LPG_synthase_TM"/>
    <property type="match status" value="1"/>
</dbReference>
<dbReference type="InterPro" id="IPR022791">
    <property type="entry name" value="L-PG_synthase/AglD"/>
</dbReference>
<feature type="transmembrane region" description="Helical" evidence="6">
    <location>
        <begin position="152"/>
        <end position="174"/>
    </location>
</feature>
<feature type="transmembrane region" description="Helical" evidence="6">
    <location>
        <begin position="206"/>
        <end position="225"/>
    </location>
</feature>
<keyword evidence="4 6" id="KW-1133">Transmembrane helix</keyword>
<protein>
    <submittedName>
        <fullName evidence="7">Uncharacterized membrane protein YbhN (UPF0104 family)</fullName>
    </submittedName>
</protein>
<dbReference type="PANTHER" id="PTHR39087:SF2">
    <property type="entry name" value="UPF0104 MEMBRANE PROTEIN MJ1595"/>
    <property type="match status" value="1"/>
</dbReference>
<feature type="transmembrane region" description="Helical" evidence="6">
    <location>
        <begin position="80"/>
        <end position="101"/>
    </location>
</feature>
<evidence type="ECO:0000313" key="8">
    <source>
        <dbReference type="Proteomes" id="UP000533269"/>
    </source>
</evidence>
<evidence type="ECO:0000256" key="1">
    <source>
        <dbReference type="ARBA" id="ARBA00004651"/>
    </source>
</evidence>
<gene>
    <name evidence="7" type="ORF">FHR75_002376</name>
</gene>
<dbReference type="GO" id="GO:0005886">
    <property type="term" value="C:plasma membrane"/>
    <property type="evidence" value="ECO:0007669"/>
    <property type="project" value="UniProtKB-SubCell"/>
</dbReference>
<proteinExistence type="predicted"/>
<feature type="transmembrane region" description="Helical" evidence="6">
    <location>
        <begin position="113"/>
        <end position="140"/>
    </location>
</feature>
<reference evidence="7 8" key="2">
    <citation type="submission" date="2020-08" db="EMBL/GenBank/DDBJ databases">
        <authorList>
            <person name="Partida-Martinez L."/>
            <person name="Huntemann M."/>
            <person name="Clum A."/>
            <person name="Wang J."/>
            <person name="Palaniappan K."/>
            <person name="Ritter S."/>
            <person name="Chen I.-M."/>
            <person name="Stamatis D."/>
            <person name="Reddy T."/>
            <person name="O'Malley R."/>
            <person name="Daum C."/>
            <person name="Shapiro N."/>
            <person name="Ivanova N."/>
            <person name="Kyrpides N."/>
            <person name="Woyke T."/>
        </authorList>
    </citation>
    <scope>NUCLEOTIDE SEQUENCE [LARGE SCALE GENOMIC DNA]</scope>
    <source>
        <strain evidence="7 8">AS2.23</strain>
    </source>
</reference>
<feature type="transmembrane region" description="Helical" evidence="6">
    <location>
        <begin position="45"/>
        <end position="68"/>
    </location>
</feature>
<organism evidence="7 8">
    <name type="scientific">Kineococcus radiotolerans</name>
    <dbReference type="NCBI Taxonomy" id="131568"/>
    <lineage>
        <taxon>Bacteria</taxon>
        <taxon>Bacillati</taxon>
        <taxon>Actinomycetota</taxon>
        <taxon>Actinomycetes</taxon>
        <taxon>Kineosporiales</taxon>
        <taxon>Kineosporiaceae</taxon>
        <taxon>Kineococcus</taxon>
    </lineage>
</organism>
<accession>A0A7W4XWY4</accession>
<evidence type="ECO:0000256" key="3">
    <source>
        <dbReference type="ARBA" id="ARBA00022692"/>
    </source>
</evidence>
<evidence type="ECO:0000256" key="4">
    <source>
        <dbReference type="ARBA" id="ARBA00022989"/>
    </source>
</evidence>
<reference evidence="7 8" key="1">
    <citation type="submission" date="2020-08" db="EMBL/GenBank/DDBJ databases">
        <title>The Agave Microbiome: Exploring the role of microbial communities in plant adaptations to desert environments.</title>
        <authorList>
            <person name="Partida-Martinez L.P."/>
        </authorList>
    </citation>
    <scope>NUCLEOTIDE SEQUENCE [LARGE SCALE GENOMIC DNA]</scope>
    <source>
        <strain evidence="7 8">AS2.23</strain>
    </source>
</reference>
<feature type="transmembrane region" description="Helical" evidence="6">
    <location>
        <begin position="286"/>
        <end position="307"/>
    </location>
</feature>
<feature type="transmembrane region" description="Helical" evidence="6">
    <location>
        <begin position="237"/>
        <end position="256"/>
    </location>
</feature>
<name>A0A7W4XWY4_KINRA</name>
<dbReference type="AlphaFoldDB" id="A0A7W4XWY4"/>
<evidence type="ECO:0000256" key="6">
    <source>
        <dbReference type="SAM" id="Phobius"/>
    </source>
</evidence>
<dbReference type="RefSeq" id="WP_183391627.1">
    <property type="nucleotide sequence ID" value="NZ_JACHVY010000002.1"/>
</dbReference>
<keyword evidence="3 6" id="KW-0812">Transmembrane</keyword>
<evidence type="ECO:0000256" key="2">
    <source>
        <dbReference type="ARBA" id="ARBA00022475"/>
    </source>
</evidence>
<dbReference type="PANTHER" id="PTHR39087">
    <property type="entry name" value="UPF0104 MEMBRANE PROTEIN MJ1595"/>
    <property type="match status" value="1"/>
</dbReference>
<dbReference type="Proteomes" id="UP000533269">
    <property type="component" value="Unassembled WGS sequence"/>
</dbReference>
<sequence>MSRGARVRRVWRVVLVVATVVAVVVLVQRLRGADLGERLRSADPGWLAVAAAVSLLPLFGNVASMVALSPVRIPVVRTSLVWLATSFVNLVTPSSTGGLALTVRYLQQQGLPLAVAATTIGIVQSTSFAVTAVLLVGCLVQAGRDPEGGVSLPWPVLGVAVVVVVLVCALARWWPRARRWATRAVVDPVRAEWPALRRVLTHPRRVVVALAGHLAVPLGFATTLWCCARTVGGDPPLGLLVLVVVGSSAVTAAVPVPGGIGASEAALAAGLVATGMDTGPALSAALLHRALTFWVRVPFAWGALLWLRRRRAV</sequence>
<keyword evidence="5 6" id="KW-0472">Membrane</keyword>
<evidence type="ECO:0000313" key="7">
    <source>
        <dbReference type="EMBL" id="MBB2901561.1"/>
    </source>
</evidence>
<dbReference type="EMBL" id="JACHVY010000002">
    <property type="protein sequence ID" value="MBB2901561.1"/>
    <property type="molecule type" value="Genomic_DNA"/>
</dbReference>